<evidence type="ECO:0000313" key="3">
    <source>
        <dbReference type="EMBL" id="PNI98980.1"/>
    </source>
</evidence>
<sequence>METNESTEGSRSRSRSLDIQPSSEGLGPTSEPFPSSDDSPREPPTTWIKSQACRMALRVFSSDTDTGDC</sequence>
<dbReference type="EMBL" id="NBAG03000022">
    <property type="protein sequence ID" value="PNI98980.1"/>
    <property type="molecule type" value="Genomic_DNA"/>
</dbReference>
<reference evidence="2 4" key="1">
    <citation type="submission" date="2017-12" db="EMBL/GenBank/DDBJ databases">
        <title>High-resolution comparative analysis of great ape genomes.</title>
        <authorList>
            <person name="Pollen A."/>
            <person name="Hastie A."/>
            <person name="Hormozdiari F."/>
            <person name="Dougherty M."/>
            <person name="Liu R."/>
            <person name="Chaisson M."/>
            <person name="Hoppe E."/>
            <person name="Hill C."/>
            <person name="Pang A."/>
            <person name="Hillier L."/>
            <person name="Baker C."/>
            <person name="Armstrong J."/>
            <person name="Shendure J."/>
            <person name="Paten B."/>
            <person name="Wilson R."/>
            <person name="Chao H."/>
            <person name="Schneider V."/>
            <person name="Ventura M."/>
            <person name="Kronenberg Z."/>
            <person name="Murali S."/>
            <person name="Gordon D."/>
            <person name="Cantsilieris S."/>
            <person name="Munson K."/>
            <person name="Nelson B."/>
            <person name="Raja A."/>
            <person name="Underwood J."/>
            <person name="Diekhans M."/>
            <person name="Fiddes I."/>
            <person name="Haussler D."/>
            <person name="Eichler E."/>
        </authorList>
    </citation>
    <scope>NUCLEOTIDE SEQUENCE [LARGE SCALE GENOMIC DNA]</scope>
    <source>
        <strain evidence="2">Yerkes chimp pedigree #C0471</strain>
        <tissue evidence="2">Blood</tissue>
    </source>
</reference>
<evidence type="ECO:0000256" key="1">
    <source>
        <dbReference type="SAM" id="MobiDB-lite"/>
    </source>
</evidence>
<comment type="caution">
    <text evidence="2">The sequence shown here is derived from an EMBL/GenBank/DDBJ whole genome shotgun (WGS) entry which is preliminary data.</text>
</comment>
<evidence type="ECO:0000313" key="4">
    <source>
        <dbReference type="Proteomes" id="UP000236370"/>
    </source>
</evidence>
<protein>
    <submittedName>
        <fullName evidence="2">SPAG8 isoform 4</fullName>
    </submittedName>
    <submittedName>
        <fullName evidence="3">SPAG8 isoform 5</fullName>
    </submittedName>
</protein>
<dbReference type="Proteomes" id="UP000236370">
    <property type="component" value="Unassembled WGS sequence"/>
</dbReference>
<organism evidence="2 4">
    <name type="scientific">Pan troglodytes</name>
    <name type="common">Chimpanzee</name>
    <dbReference type="NCBI Taxonomy" id="9598"/>
    <lineage>
        <taxon>Eukaryota</taxon>
        <taxon>Metazoa</taxon>
        <taxon>Chordata</taxon>
        <taxon>Craniata</taxon>
        <taxon>Vertebrata</taxon>
        <taxon>Euteleostomi</taxon>
        <taxon>Mammalia</taxon>
        <taxon>Eutheria</taxon>
        <taxon>Euarchontoglires</taxon>
        <taxon>Primates</taxon>
        <taxon>Haplorrhini</taxon>
        <taxon>Catarrhini</taxon>
        <taxon>Hominidae</taxon>
        <taxon>Pan</taxon>
    </lineage>
</organism>
<dbReference type="EMBL" id="NBAG03000022">
    <property type="protein sequence ID" value="PNI98979.1"/>
    <property type="molecule type" value="Genomic_DNA"/>
</dbReference>
<feature type="region of interest" description="Disordered" evidence="1">
    <location>
        <begin position="1"/>
        <end position="49"/>
    </location>
</feature>
<evidence type="ECO:0000313" key="2">
    <source>
        <dbReference type="EMBL" id="PNI98979.1"/>
    </source>
</evidence>
<gene>
    <name evidence="2" type="ORF">CK820_G0014342</name>
</gene>
<accession>A0A2J8QRT3</accession>
<name>A0A2J8QRT3_PANTR</name>
<proteinExistence type="predicted"/>
<dbReference type="AlphaFoldDB" id="A0A2J8QRT3"/>